<feature type="transmembrane region" description="Helical" evidence="1">
    <location>
        <begin position="173"/>
        <end position="197"/>
    </location>
</feature>
<feature type="transmembrane region" description="Helical" evidence="1">
    <location>
        <begin position="13"/>
        <end position="35"/>
    </location>
</feature>
<dbReference type="Pfam" id="PF00563">
    <property type="entry name" value="EAL"/>
    <property type="match status" value="1"/>
</dbReference>
<keyword evidence="1" id="KW-0472">Membrane</keyword>
<dbReference type="PANTHER" id="PTHR44757">
    <property type="entry name" value="DIGUANYLATE CYCLASE DGCP"/>
    <property type="match status" value="1"/>
</dbReference>
<dbReference type="PROSITE" id="PS50883">
    <property type="entry name" value="EAL"/>
    <property type="match status" value="1"/>
</dbReference>
<feature type="domain" description="EAL" evidence="2">
    <location>
        <begin position="518"/>
        <end position="767"/>
    </location>
</feature>
<dbReference type="NCBIfam" id="TIGR00254">
    <property type="entry name" value="GGDEF"/>
    <property type="match status" value="1"/>
</dbReference>
<dbReference type="Pfam" id="PF00990">
    <property type="entry name" value="GGDEF"/>
    <property type="match status" value="1"/>
</dbReference>
<dbReference type="InterPro" id="IPR035919">
    <property type="entry name" value="EAL_sf"/>
</dbReference>
<feature type="transmembrane region" description="Helical" evidence="1">
    <location>
        <begin position="83"/>
        <end position="103"/>
    </location>
</feature>
<dbReference type="InterPro" id="IPR035965">
    <property type="entry name" value="PAS-like_dom_sf"/>
</dbReference>
<dbReference type="Proteomes" id="UP000282957">
    <property type="component" value="Unassembled WGS sequence"/>
</dbReference>
<reference evidence="5 6" key="1">
    <citation type="submission" date="2019-01" db="EMBL/GenBank/DDBJ databases">
        <authorList>
            <person name="Chen W.-M."/>
        </authorList>
    </citation>
    <scope>NUCLEOTIDE SEQUENCE [LARGE SCALE GENOMIC DNA]</scope>
    <source>
        <strain evidence="5 6">CCP-6</strain>
    </source>
</reference>
<dbReference type="SMART" id="SM00091">
    <property type="entry name" value="PAS"/>
    <property type="match status" value="1"/>
</dbReference>
<dbReference type="Pfam" id="PF03707">
    <property type="entry name" value="MHYT"/>
    <property type="match status" value="2"/>
</dbReference>
<dbReference type="OrthoDB" id="9793210at2"/>
<dbReference type="InterPro" id="IPR052155">
    <property type="entry name" value="Biofilm_reg_signaling"/>
</dbReference>
<comment type="caution">
    <text evidence="5">The sequence shown here is derived from an EMBL/GenBank/DDBJ whole genome shotgun (WGS) entry which is preliminary data.</text>
</comment>
<dbReference type="SUPFAM" id="SSF55073">
    <property type="entry name" value="Nucleotide cyclase"/>
    <property type="match status" value="1"/>
</dbReference>
<dbReference type="InterPro" id="IPR005330">
    <property type="entry name" value="MHYT_dom"/>
</dbReference>
<dbReference type="PROSITE" id="PS50924">
    <property type="entry name" value="MHYT"/>
    <property type="match status" value="1"/>
</dbReference>
<dbReference type="PANTHER" id="PTHR44757:SF2">
    <property type="entry name" value="BIOFILM ARCHITECTURE MAINTENANCE PROTEIN MBAA"/>
    <property type="match status" value="1"/>
</dbReference>
<evidence type="ECO:0000313" key="5">
    <source>
        <dbReference type="EMBL" id="RVT96368.1"/>
    </source>
</evidence>
<dbReference type="Gene3D" id="3.20.20.450">
    <property type="entry name" value="EAL domain"/>
    <property type="match status" value="1"/>
</dbReference>
<dbReference type="SMART" id="SM00052">
    <property type="entry name" value="EAL"/>
    <property type="match status" value="1"/>
</dbReference>
<dbReference type="CDD" id="cd01949">
    <property type="entry name" value="GGDEF"/>
    <property type="match status" value="1"/>
</dbReference>
<dbReference type="Gene3D" id="3.30.450.20">
    <property type="entry name" value="PAS domain"/>
    <property type="match status" value="1"/>
</dbReference>
<feature type="transmembrane region" description="Helical" evidence="1">
    <location>
        <begin position="209"/>
        <end position="232"/>
    </location>
</feature>
<evidence type="ECO:0000313" key="6">
    <source>
        <dbReference type="Proteomes" id="UP000282957"/>
    </source>
</evidence>
<feature type="transmembrane region" description="Helical" evidence="1">
    <location>
        <begin position="47"/>
        <end position="71"/>
    </location>
</feature>
<keyword evidence="1" id="KW-0812">Transmembrane</keyword>
<dbReference type="RefSeq" id="WP_127788301.1">
    <property type="nucleotide sequence ID" value="NZ_SACL01000004.1"/>
</dbReference>
<feature type="domain" description="GGDEF" evidence="3">
    <location>
        <begin position="377"/>
        <end position="509"/>
    </location>
</feature>
<organism evidence="5 6">
    <name type="scientific">Rhodovarius crocodyli</name>
    <dbReference type="NCBI Taxonomy" id="1979269"/>
    <lineage>
        <taxon>Bacteria</taxon>
        <taxon>Pseudomonadati</taxon>
        <taxon>Pseudomonadota</taxon>
        <taxon>Alphaproteobacteria</taxon>
        <taxon>Acetobacterales</taxon>
        <taxon>Roseomonadaceae</taxon>
        <taxon>Rhodovarius</taxon>
    </lineage>
</organism>
<protein>
    <submittedName>
        <fullName evidence="5">EAL domain-containing protein</fullName>
    </submittedName>
</protein>
<dbReference type="InterPro" id="IPR029787">
    <property type="entry name" value="Nucleotide_cyclase"/>
</dbReference>
<evidence type="ECO:0000259" key="2">
    <source>
        <dbReference type="PROSITE" id="PS50883"/>
    </source>
</evidence>
<dbReference type="AlphaFoldDB" id="A0A437MFE4"/>
<dbReference type="PROSITE" id="PS50887">
    <property type="entry name" value="GGDEF"/>
    <property type="match status" value="1"/>
</dbReference>
<dbReference type="Gene3D" id="3.30.70.270">
    <property type="match status" value="1"/>
</dbReference>
<evidence type="ECO:0000256" key="1">
    <source>
        <dbReference type="PROSITE-ProRule" id="PRU00244"/>
    </source>
</evidence>
<dbReference type="SMART" id="SM00267">
    <property type="entry name" value="GGDEF"/>
    <property type="match status" value="1"/>
</dbReference>
<name>A0A437MFE4_9PROT</name>
<evidence type="ECO:0000259" key="4">
    <source>
        <dbReference type="PROSITE" id="PS50924"/>
    </source>
</evidence>
<feature type="transmembrane region" description="Helical" evidence="1">
    <location>
        <begin position="144"/>
        <end position="161"/>
    </location>
</feature>
<evidence type="ECO:0000259" key="3">
    <source>
        <dbReference type="PROSITE" id="PS50887"/>
    </source>
</evidence>
<keyword evidence="6" id="KW-1185">Reference proteome</keyword>
<dbReference type="InterPro" id="IPR000160">
    <property type="entry name" value="GGDEF_dom"/>
</dbReference>
<dbReference type="GO" id="GO:0016020">
    <property type="term" value="C:membrane"/>
    <property type="evidence" value="ECO:0007669"/>
    <property type="project" value="UniProtKB-UniRule"/>
</dbReference>
<dbReference type="FunFam" id="3.20.20.450:FF:000001">
    <property type="entry name" value="Cyclic di-GMP phosphodiesterase yahA"/>
    <property type="match status" value="1"/>
</dbReference>
<dbReference type="InterPro" id="IPR000014">
    <property type="entry name" value="PAS"/>
</dbReference>
<dbReference type="InterPro" id="IPR001633">
    <property type="entry name" value="EAL_dom"/>
</dbReference>
<dbReference type="CDD" id="cd00130">
    <property type="entry name" value="PAS"/>
    <property type="match status" value="1"/>
</dbReference>
<sequence length="771" mass="83706">MRIVTCLVQEHDLWLVAVAALICGLGALVTARLYQQTRDAEGPAQRAWLFLGAVASGSTIWCTHFVAMLAYRPGIPVSFDPRLTGASFAVAVLGSAFALVLGVQRGWAPAPTLGGAMFGLAISLMHYTGMLAFGVQGLMLWSETYVALSIAAASGFGAWAFREAARGRLMGAAVLLVLAIVSLHFTGMAALEVIPFGPAGTESDDSATWALAMGVAGVAFLMLGTGVASRLLDQEARFRAQRRLRTLVEGSVDGMAVERDGRMLEVNAALCTLLDTPREALIGTPLRQYLEHEGELPVDRLIRASLLPIEGKPIPVELASRTEEGLVVRSVRDVRPRLAQERRIAHLARNDSLTGLPNRTSFLEKIEVMPATVRPGQQMALLAIDLDRFKEVNDLHGHAAGDTVLTTLSTRMRQALQGEEFLARLGGDEFVALAPVAGRDEAHEFAQRLHRQLNTPVALGHVEVVCGGSIGIALMPQDARTSAVLMSNADLAMYRAKANPAKRICFYEETMDQAVRERRKTMQELRDALARRQFSLHYQPQVDIGGGAITGYEVLLRWQHPERGAVPPSEFIPMAEETGLILPIGEWVLREACREAATWQQKHRVAVNLSAVQLVADLPRVVARALADSGLSADRLELEITETAMIRDPRRTTRLLEELKALGVSIAMDDFGTGYSSLSTLRAFPFDKIKLDRSFMAELEASPDARAIIRAVLALGESLNIHILAEGVETPAQLDFLRQEGCTEVQGYLFGQPAPMNQQRPTAASLTLAAG</sequence>
<feature type="transmembrane region" description="Helical" evidence="1">
    <location>
        <begin position="115"/>
        <end position="138"/>
    </location>
</feature>
<feature type="domain" description="MHYT" evidence="4">
    <location>
        <begin position="11"/>
        <end position="194"/>
    </location>
</feature>
<accession>A0A437MFE4</accession>
<dbReference type="InterPro" id="IPR043128">
    <property type="entry name" value="Rev_trsase/Diguanyl_cyclase"/>
</dbReference>
<dbReference type="SUPFAM" id="SSF55785">
    <property type="entry name" value="PYP-like sensor domain (PAS domain)"/>
    <property type="match status" value="1"/>
</dbReference>
<proteinExistence type="predicted"/>
<dbReference type="CDD" id="cd01948">
    <property type="entry name" value="EAL"/>
    <property type="match status" value="1"/>
</dbReference>
<dbReference type="SUPFAM" id="SSF141868">
    <property type="entry name" value="EAL domain-like"/>
    <property type="match status" value="1"/>
</dbReference>
<gene>
    <name evidence="5" type="ORF">EOD42_14785</name>
</gene>
<keyword evidence="1" id="KW-1133">Transmembrane helix</keyword>
<dbReference type="EMBL" id="SACL01000004">
    <property type="protein sequence ID" value="RVT96368.1"/>
    <property type="molecule type" value="Genomic_DNA"/>
</dbReference>